<evidence type="ECO:0000313" key="8">
    <source>
        <dbReference type="EMBL" id="ELR11740.1"/>
    </source>
</evidence>
<dbReference type="GO" id="GO:0005789">
    <property type="term" value="C:endoplasmic reticulum membrane"/>
    <property type="evidence" value="ECO:0007669"/>
    <property type="project" value="UniProtKB-SubCell"/>
</dbReference>
<evidence type="ECO:0000256" key="1">
    <source>
        <dbReference type="ARBA" id="ARBA00004406"/>
    </source>
</evidence>
<evidence type="ECO:0000256" key="6">
    <source>
        <dbReference type="ARBA" id="ARBA00023136"/>
    </source>
</evidence>
<evidence type="ECO:0000313" key="9">
    <source>
        <dbReference type="Proteomes" id="UP000011083"/>
    </source>
</evidence>
<comment type="similarity">
    <text evidence="2">Belongs to the ERF4 family.</text>
</comment>
<comment type="subcellular location">
    <subcellularLocation>
        <location evidence="1">Endoplasmic reticulum membrane</location>
        <topology evidence="1">Peripheral membrane protein</topology>
    </subcellularLocation>
</comment>
<dbReference type="EMBL" id="KB008148">
    <property type="protein sequence ID" value="ELR11740.1"/>
    <property type="molecule type" value="Genomic_DNA"/>
</dbReference>
<keyword evidence="6" id="KW-0472">Membrane</keyword>
<dbReference type="Pfam" id="PF10256">
    <property type="entry name" value="Erf4"/>
    <property type="match status" value="1"/>
</dbReference>
<gene>
    <name evidence="8" type="ORF">ACA1_261620</name>
</gene>
<dbReference type="RefSeq" id="XP_004333753.1">
    <property type="nucleotide sequence ID" value="XM_004333705.1"/>
</dbReference>
<dbReference type="VEuPathDB" id="AmoebaDB:ACA1_261620"/>
<evidence type="ECO:0000256" key="4">
    <source>
        <dbReference type="ARBA" id="ARBA00018463"/>
    </source>
</evidence>
<dbReference type="GO" id="GO:0006612">
    <property type="term" value="P:protein targeting to membrane"/>
    <property type="evidence" value="ECO:0007669"/>
    <property type="project" value="TreeGrafter"/>
</dbReference>
<evidence type="ECO:0000259" key="7">
    <source>
        <dbReference type="Pfam" id="PF10256"/>
    </source>
</evidence>
<dbReference type="InterPro" id="IPR019383">
    <property type="entry name" value="Golgin_A_7/ERF4"/>
</dbReference>
<proteinExistence type="inferred from homology"/>
<dbReference type="AlphaFoldDB" id="L8GF86"/>
<keyword evidence="9" id="KW-1185">Reference proteome</keyword>
<dbReference type="InterPro" id="IPR051371">
    <property type="entry name" value="Ras_palmitoyltransferase"/>
</dbReference>
<feature type="domain" description="Golgin subfamily A member 7/ERF4" evidence="7">
    <location>
        <begin position="15"/>
        <end position="103"/>
    </location>
</feature>
<dbReference type="KEGG" id="acan:ACA1_261620"/>
<sequence>MRLYWEVRSAGVWSTPQFEEDYRSQLKGYVSVQEFESVVTTVNRIWRSAGSGLINRGCLLLCFCCCFVIMRRDNREALDDVRHYLTTINNEVYRPRGMEWMVLSESDEDGEEEDVVLALEIQGLVDRQPIKRRMSLESHAELPLRRSRTDQTTTIL</sequence>
<comment type="subunit">
    <text evidence="3">Interacts with ERF2.</text>
</comment>
<dbReference type="PANTHER" id="PTHR13254">
    <property type="entry name" value="GOLGI AUTOANTIGEN, GOLGIN SUBFAMILY A, 7"/>
    <property type="match status" value="1"/>
</dbReference>
<accession>L8GF86</accession>
<evidence type="ECO:0000256" key="5">
    <source>
        <dbReference type="ARBA" id="ARBA00022824"/>
    </source>
</evidence>
<dbReference type="Proteomes" id="UP000011083">
    <property type="component" value="Unassembled WGS sequence"/>
</dbReference>
<dbReference type="PANTHER" id="PTHR13254:SF0">
    <property type="entry name" value="GOLGIN SUBFAMILY A MEMBER 7_ERF4 DOMAIN-CONTAINING PROTEIN"/>
    <property type="match status" value="1"/>
</dbReference>
<organism evidence="8 9">
    <name type="scientific">Acanthamoeba castellanii (strain ATCC 30010 / Neff)</name>
    <dbReference type="NCBI Taxonomy" id="1257118"/>
    <lineage>
        <taxon>Eukaryota</taxon>
        <taxon>Amoebozoa</taxon>
        <taxon>Discosea</taxon>
        <taxon>Longamoebia</taxon>
        <taxon>Centramoebida</taxon>
        <taxon>Acanthamoebidae</taxon>
        <taxon>Acanthamoeba</taxon>
    </lineage>
</organism>
<dbReference type="GO" id="GO:0002178">
    <property type="term" value="C:palmitoyltransferase complex"/>
    <property type="evidence" value="ECO:0007669"/>
    <property type="project" value="TreeGrafter"/>
</dbReference>
<reference evidence="8 9" key="1">
    <citation type="journal article" date="2013" name="Genome Biol.">
        <title>Genome of Acanthamoeba castellanii highlights extensive lateral gene transfer and early evolution of tyrosine kinase signaling.</title>
        <authorList>
            <person name="Clarke M."/>
            <person name="Lohan A.J."/>
            <person name="Liu B."/>
            <person name="Lagkouvardos I."/>
            <person name="Roy S."/>
            <person name="Zafar N."/>
            <person name="Bertelli C."/>
            <person name="Schilde C."/>
            <person name="Kianianmomeni A."/>
            <person name="Burglin T.R."/>
            <person name="Frech C."/>
            <person name="Turcotte B."/>
            <person name="Kopec K.O."/>
            <person name="Synnott J.M."/>
            <person name="Choo C."/>
            <person name="Paponov I."/>
            <person name="Finkler A."/>
            <person name="Soon Heng Tan C."/>
            <person name="Hutchins A.P."/>
            <person name="Weinmeier T."/>
            <person name="Rattei T."/>
            <person name="Chu J.S."/>
            <person name="Gimenez G."/>
            <person name="Irimia M."/>
            <person name="Rigden D.J."/>
            <person name="Fitzpatrick D.A."/>
            <person name="Lorenzo-Morales J."/>
            <person name="Bateman A."/>
            <person name="Chiu C.H."/>
            <person name="Tang P."/>
            <person name="Hegemann P."/>
            <person name="Fromm H."/>
            <person name="Raoult D."/>
            <person name="Greub G."/>
            <person name="Miranda-Saavedra D."/>
            <person name="Chen N."/>
            <person name="Nash P."/>
            <person name="Ginger M.L."/>
            <person name="Horn M."/>
            <person name="Schaap P."/>
            <person name="Caler L."/>
            <person name="Loftus B."/>
        </authorList>
    </citation>
    <scope>NUCLEOTIDE SEQUENCE [LARGE SCALE GENOMIC DNA]</scope>
    <source>
        <strain evidence="8 9">Neff</strain>
    </source>
</reference>
<name>L8GF86_ACACF</name>
<keyword evidence="5" id="KW-0256">Endoplasmic reticulum</keyword>
<dbReference type="GeneID" id="14912103"/>
<evidence type="ECO:0000256" key="2">
    <source>
        <dbReference type="ARBA" id="ARBA00007732"/>
    </source>
</evidence>
<evidence type="ECO:0000256" key="3">
    <source>
        <dbReference type="ARBA" id="ARBA00011396"/>
    </source>
</evidence>
<protein>
    <recommendedName>
        <fullName evidence="4">Ras modification protein ERF4</fullName>
    </recommendedName>
</protein>